<protein>
    <submittedName>
        <fullName evidence="1">Uncharacterized protein</fullName>
    </submittedName>
</protein>
<name>A0A0C1FKX0_9FLAO</name>
<gene>
    <name evidence="1" type="ORF">OA86_11215</name>
</gene>
<proteinExistence type="predicted"/>
<dbReference type="RefSeq" id="WP_039353061.1">
    <property type="nucleotide sequence ID" value="NZ_FOLA01000009.1"/>
</dbReference>
<accession>A0A0C1FKX0</accession>
<sequence length="228" mass="25287">MKKLTVTRNYNLADAVLKQKADEFINLLDRDTVEFTERGYNAAAKTNFENARDSVDTFPTDETLEALKMELTANKDAARSALEKSMRTIFNMASNHFGSQSAQYRAFGEADISRKPDAELARTYKVMVTAANQYLAVLGDEGLSQAMIDNLTAQGIVLDDSIDAMAKGITDRDISTESRIETLNALYGLLTKYAGIGQDIFYEINEAKYNDYVIYDTPSGMPAEVPVI</sequence>
<organism evidence="1 2">
    <name type="scientific">Kaistella jeonii</name>
    <dbReference type="NCBI Taxonomy" id="266749"/>
    <lineage>
        <taxon>Bacteria</taxon>
        <taxon>Pseudomonadati</taxon>
        <taxon>Bacteroidota</taxon>
        <taxon>Flavobacteriia</taxon>
        <taxon>Flavobacteriales</taxon>
        <taxon>Weeksellaceae</taxon>
        <taxon>Chryseobacterium group</taxon>
        <taxon>Kaistella</taxon>
    </lineage>
</organism>
<evidence type="ECO:0000313" key="1">
    <source>
        <dbReference type="EMBL" id="KIA88579.1"/>
    </source>
</evidence>
<reference evidence="1 2" key="1">
    <citation type="submission" date="2014-10" db="EMBL/GenBank/DDBJ databases">
        <title>Kaistella jeonii genome.</title>
        <authorList>
            <person name="Clayton J.T."/>
            <person name="Newman J.D."/>
        </authorList>
    </citation>
    <scope>NUCLEOTIDE SEQUENCE [LARGE SCALE GENOMIC DNA]</scope>
    <source>
        <strain evidence="1 2">DSM 17048</strain>
    </source>
</reference>
<evidence type="ECO:0000313" key="2">
    <source>
        <dbReference type="Proteomes" id="UP000031473"/>
    </source>
</evidence>
<dbReference type="EMBL" id="JSYL01000007">
    <property type="protein sequence ID" value="KIA88579.1"/>
    <property type="molecule type" value="Genomic_DNA"/>
</dbReference>
<keyword evidence="2" id="KW-1185">Reference proteome</keyword>
<dbReference type="Proteomes" id="UP000031473">
    <property type="component" value="Unassembled WGS sequence"/>
</dbReference>
<comment type="caution">
    <text evidence="1">The sequence shown here is derived from an EMBL/GenBank/DDBJ whole genome shotgun (WGS) entry which is preliminary data.</text>
</comment>
<dbReference type="OrthoDB" id="1242093at2"/>
<dbReference type="AlphaFoldDB" id="A0A0C1FKX0"/>